<proteinExistence type="predicted"/>
<dbReference type="EMBL" id="MU267593">
    <property type="protein sequence ID" value="KAH7916187.1"/>
    <property type="molecule type" value="Genomic_DNA"/>
</dbReference>
<name>A0ACB8AUU9_9AGAM</name>
<keyword evidence="2" id="KW-1185">Reference proteome</keyword>
<evidence type="ECO:0000313" key="2">
    <source>
        <dbReference type="Proteomes" id="UP000790377"/>
    </source>
</evidence>
<organism evidence="1 2">
    <name type="scientific">Hygrophoropsis aurantiaca</name>
    <dbReference type="NCBI Taxonomy" id="72124"/>
    <lineage>
        <taxon>Eukaryota</taxon>
        <taxon>Fungi</taxon>
        <taxon>Dikarya</taxon>
        <taxon>Basidiomycota</taxon>
        <taxon>Agaricomycotina</taxon>
        <taxon>Agaricomycetes</taxon>
        <taxon>Agaricomycetidae</taxon>
        <taxon>Boletales</taxon>
        <taxon>Coniophorineae</taxon>
        <taxon>Hygrophoropsidaceae</taxon>
        <taxon>Hygrophoropsis</taxon>
    </lineage>
</organism>
<reference evidence="1" key="1">
    <citation type="journal article" date="2021" name="New Phytol.">
        <title>Evolutionary innovations through gain and loss of genes in the ectomycorrhizal Boletales.</title>
        <authorList>
            <person name="Wu G."/>
            <person name="Miyauchi S."/>
            <person name="Morin E."/>
            <person name="Kuo A."/>
            <person name="Drula E."/>
            <person name="Varga T."/>
            <person name="Kohler A."/>
            <person name="Feng B."/>
            <person name="Cao Y."/>
            <person name="Lipzen A."/>
            <person name="Daum C."/>
            <person name="Hundley H."/>
            <person name="Pangilinan J."/>
            <person name="Johnson J."/>
            <person name="Barry K."/>
            <person name="LaButti K."/>
            <person name="Ng V."/>
            <person name="Ahrendt S."/>
            <person name="Min B."/>
            <person name="Choi I.G."/>
            <person name="Park H."/>
            <person name="Plett J.M."/>
            <person name="Magnuson J."/>
            <person name="Spatafora J.W."/>
            <person name="Nagy L.G."/>
            <person name="Henrissat B."/>
            <person name="Grigoriev I.V."/>
            <person name="Yang Z.L."/>
            <person name="Xu J."/>
            <person name="Martin F.M."/>
        </authorList>
    </citation>
    <scope>NUCLEOTIDE SEQUENCE</scope>
    <source>
        <strain evidence="1">ATCC 28755</strain>
    </source>
</reference>
<dbReference type="Proteomes" id="UP000790377">
    <property type="component" value="Unassembled WGS sequence"/>
</dbReference>
<protein>
    <submittedName>
        <fullName evidence="1">Uncharacterized protein</fullName>
    </submittedName>
</protein>
<comment type="caution">
    <text evidence="1">The sequence shown here is derived from an EMBL/GenBank/DDBJ whole genome shotgun (WGS) entry which is preliminary data.</text>
</comment>
<sequence length="323" mass="34890">MSRVIDVSEKLGEYMLKGWVLTDNICPKTECRGCPLMRSPPGKPPVTFFCVACEGDPTPSEISAAQTTQSSSTESSNSAESRPSTPPTELSSTLSSPTFALPVETEEMTRRREQSDLASSEIGKRLLKGWAMLGEECPNTRCYGVPLVRPPKAGGEKDPRKECVVCRTVYTTESDSQGWQRLTPIAPIDFESSLRRENAPSASTSTTLGQNATPRDKGKSVDRGDHMQTPLPLVPTPSQLKVVIPNATQAPDLKTPQQSSSTEMLDSSVQALEQALRVLSQKLTLLCSNPVTVEASSIASVAEGISKVTQALSQVRQLQRQGL</sequence>
<evidence type="ECO:0000313" key="1">
    <source>
        <dbReference type="EMBL" id="KAH7916187.1"/>
    </source>
</evidence>
<gene>
    <name evidence="1" type="ORF">BJ138DRAFT_1140362</name>
</gene>
<accession>A0ACB8AUU9</accession>